<gene>
    <name evidence="2" type="ORF">pipiens_004975</name>
</gene>
<accession>A0ABD1CCR0</accession>
<reference evidence="2 3" key="1">
    <citation type="submission" date="2024-05" db="EMBL/GenBank/DDBJ databases">
        <title>Culex pipiens pipiens assembly and annotation.</title>
        <authorList>
            <person name="Alout H."/>
            <person name="Durand T."/>
        </authorList>
    </citation>
    <scope>NUCLEOTIDE SEQUENCE [LARGE SCALE GENOMIC DNA]</scope>
    <source>
        <strain evidence="2">HA-2024</strain>
        <tissue evidence="2">Whole body</tissue>
    </source>
</reference>
<feature type="transmembrane region" description="Helical" evidence="1">
    <location>
        <begin position="12"/>
        <end position="32"/>
    </location>
</feature>
<keyword evidence="1" id="KW-0472">Membrane</keyword>
<comment type="caution">
    <text evidence="2">The sequence shown here is derived from an EMBL/GenBank/DDBJ whole genome shotgun (WGS) entry which is preliminary data.</text>
</comment>
<dbReference type="PROSITE" id="PS51257">
    <property type="entry name" value="PROKAR_LIPOPROTEIN"/>
    <property type="match status" value="1"/>
</dbReference>
<evidence type="ECO:0000313" key="3">
    <source>
        <dbReference type="Proteomes" id="UP001562425"/>
    </source>
</evidence>
<dbReference type="EMBL" id="JBEHCU010013615">
    <property type="protein sequence ID" value="KAL1374165.1"/>
    <property type="molecule type" value="Genomic_DNA"/>
</dbReference>
<keyword evidence="1" id="KW-1133">Transmembrane helix</keyword>
<feature type="transmembrane region" description="Helical" evidence="1">
    <location>
        <begin position="76"/>
        <end position="94"/>
    </location>
</feature>
<dbReference type="Proteomes" id="UP001562425">
    <property type="component" value="Unassembled WGS sequence"/>
</dbReference>
<protein>
    <recommendedName>
        <fullName evidence="4">DUF4199 domain-containing protein</fullName>
    </recommendedName>
</protein>
<proteinExistence type="predicted"/>
<name>A0ABD1CCR0_CULPP</name>
<keyword evidence="1" id="KW-0812">Transmembrane</keyword>
<feature type="transmembrane region" description="Helical" evidence="1">
    <location>
        <begin position="44"/>
        <end position="64"/>
    </location>
</feature>
<feature type="transmembrane region" description="Helical" evidence="1">
    <location>
        <begin position="130"/>
        <end position="152"/>
    </location>
</feature>
<dbReference type="AlphaFoldDB" id="A0ABD1CCR0"/>
<evidence type="ECO:0000313" key="2">
    <source>
        <dbReference type="EMBL" id="KAL1374165.1"/>
    </source>
</evidence>
<evidence type="ECO:0000256" key="1">
    <source>
        <dbReference type="SAM" id="Phobius"/>
    </source>
</evidence>
<organism evidence="2 3">
    <name type="scientific">Culex pipiens pipiens</name>
    <name type="common">Northern house mosquito</name>
    <dbReference type="NCBI Taxonomy" id="38569"/>
    <lineage>
        <taxon>Eukaryota</taxon>
        <taxon>Metazoa</taxon>
        <taxon>Ecdysozoa</taxon>
        <taxon>Arthropoda</taxon>
        <taxon>Hexapoda</taxon>
        <taxon>Insecta</taxon>
        <taxon>Pterygota</taxon>
        <taxon>Neoptera</taxon>
        <taxon>Endopterygota</taxon>
        <taxon>Diptera</taxon>
        <taxon>Nematocera</taxon>
        <taxon>Culicoidea</taxon>
        <taxon>Culicidae</taxon>
        <taxon>Culicinae</taxon>
        <taxon>Culicini</taxon>
        <taxon>Culex</taxon>
        <taxon>Culex</taxon>
    </lineage>
</organism>
<evidence type="ECO:0008006" key="4">
    <source>
        <dbReference type="Google" id="ProtNLM"/>
    </source>
</evidence>
<keyword evidence="3" id="KW-1185">Reference proteome</keyword>
<sequence length="170" mass="19114">MMKIVSTAIYRFFGFVYAVAGLIGCILLLVFRNDLSSDPRERNAILHLACSGLFFYVVLIFGLIMRNEKLIKAHLIYMDVICLVHVVGIIWAGYASSEKVRQNIEEANFLTLPEKIALENKVISNIEASVTWTLVCIAATNVIVTIIFRGVIKSIEKTEQKQLDVVISYV</sequence>